<evidence type="ECO:0000256" key="1">
    <source>
        <dbReference type="ARBA" id="ARBA00022676"/>
    </source>
</evidence>
<dbReference type="Proteomes" id="UP001219009">
    <property type="component" value="Chromosome"/>
</dbReference>
<feature type="domain" description="Glycosyl transferase family 1" evidence="3">
    <location>
        <begin position="245"/>
        <end position="371"/>
    </location>
</feature>
<organism evidence="5 6">
    <name type="scientific">Bifidobacterium breve</name>
    <dbReference type="NCBI Taxonomy" id="1685"/>
    <lineage>
        <taxon>Bacteria</taxon>
        <taxon>Bacillati</taxon>
        <taxon>Actinomycetota</taxon>
        <taxon>Actinomycetes</taxon>
        <taxon>Bifidobacteriales</taxon>
        <taxon>Bifidobacteriaceae</taxon>
        <taxon>Bifidobacterium</taxon>
    </lineage>
</organism>
<dbReference type="AlphaFoldDB" id="A0AAX3NJR8"/>
<dbReference type="PANTHER" id="PTHR45947:SF3">
    <property type="entry name" value="SULFOQUINOVOSYL TRANSFERASE SQD2"/>
    <property type="match status" value="1"/>
</dbReference>
<accession>A0AAX3NJR8</accession>
<name>A0AAX3NJR8_BIFBR</name>
<evidence type="ECO:0000256" key="2">
    <source>
        <dbReference type="ARBA" id="ARBA00022679"/>
    </source>
</evidence>
<keyword evidence="2" id="KW-0808">Transferase</keyword>
<dbReference type="GO" id="GO:0016758">
    <property type="term" value="F:hexosyltransferase activity"/>
    <property type="evidence" value="ECO:0007669"/>
    <property type="project" value="TreeGrafter"/>
</dbReference>
<protein>
    <submittedName>
        <fullName evidence="5">Glycosyltransferase family 1 protein</fullName>
    </submittedName>
</protein>
<proteinExistence type="predicted"/>
<gene>
    <name evidence="5" type="ORF">PUW55_02345</name>
</gene>
<feature type="domain" description="Glycosyltransferase subfamily 4-like N-terminal" evidence="4">
    <location>
        <begin position="81"/>
        <end position="236"/>
    </location>
</feature>
<reference evidence="5" key="1">
    <citation type="submission" date="2023-02" db="EMBL/GenBank/DDBJ databases">
        <authorList>
            <person name="Whidbey C."/>
        </authorList>
    </citation>
    <scope>NUCLEOTIDE SEQUENCE</scope>
    <source>
        <strain evidence="5">VSI11</strain>
    </source>
</reference>
<evidence type="ECO:0000313" key="6">
    <source>
        <dbReference type="Proteomes" id="UP001219009"/>
    </source>
</evidence>
<dbReference type="PANTHER" id="PTHR45947">
    <property type="entry name" value="SULFOQUINOVOSYL TRANSFERASE SQD2"/>
    <property type="match status" value="1"/>
</dbReference>
<evidence type="ECO:0000259" key="3">
    <source>
        <dbReference type="Pfam" id="PF00534"/>
    </source>
</evidence>
<dbReference type="Gene3D" id="3.40.50.2000">
    <property type="entry name" value="Glycogen Phosphorylase B"/>
    <property type="match status" value="2"/>
</dbReference>
<dbReference type="RefSeq" id="WP_271722193.1">
    <property type="nucleotide sequence ID" value="NZ_CP118083.1"/>
</dbReference>
<dbReference type="InterPro" id="IPR028098">
    <property type="entry name" value="Glyco_trans_4-like_N"/>
</dbReference>
<dbReference type="Pfam" id="PF13439">
    <property type="entry name" value="Glyco_transf_4"/>
    <property type="match status" value="1"/>
</dbReference>
<sequence length="439" mass="49362">MQESALSDNERDWAAPVRFALRLKTPIRGSFEGKGRDSHADHRSIDCKKSRQRPLRRLDFGSGTVILPIRVAQVMGKMLGGGVESVVMNYYRHIDRSKVQFDFLVDADSTRVPEEEIKALGGRVFRIPPYQHPLRYRKELVRLFHEEHWPIVHSHINTLSVFPLSAAKKAGVPVRIAHSHSTMGKGELAKNLMKLALRPLSNLYPTERFACSEYAGKWLFGRNADFTVIPNAIELEKFRFDPIIRQETRRELDIADDMFLVGHVGRFMPQKNQAFLVDVLAELLPQKPDTMLAFVGDGPDRPDVQQHAQALGISDHILFLGQRTDVNHLYQAFDAFCLPSRYEGLGMVAIEAQVAGCPCVLSDQVPHEADISGKTSFISLENKSSWISTVLNISSQTANRQIETSNTCAEKYDISASANRLTFLYVSSAESANGWEETL</sequence>
<dbReference type="Pfam" id="PF00534">
    <property type="entry name" value="Glycos_transf_1"/>
    <property type="match status" value="1"/>
</dbReference>
<evidence type="ECO:0000259" key="4">
    <source>
        <dbReference type="Pfam" id="PF13439"/>
    </source>
</evidence>
<dbReference type="InterPro" id="IPR050194">
    <property type="entry name" value="Glycosyltransferase_grp1"/>
</dbReference>
<evidence type="ECO:0000313" key="5">
    <source>
        <dbReference type="EMBL" id="WEB55243.1"/>
    </source>
</evidence>
<dbReference type="InterPro" id="IPR001296">
    <property type="entry name" value="Glyco_trans_1"/>
</dbReference>
<dbReference type="SUPFAM" id="SSF53756">
    <property type="entry name" value="UDP-Glycosyltransferase/glycogen phosphorylase"/>
    <property type="match status" value="1"/>
</dbReference>
<dbReference type="EMBL" id="CP118083">
    <property type="protein sequence ID" value="WEB55243.1"/>
    <property type="molecule type" value="Genomic_DNA"/>
</dbReference>
<dbReference type="GO" id="GO:1901137">
    <property type="term" value="P:carbohydrate derivative biosynthetic process"/>
    <property type="evidence" value="ECO:0007669"/>
    <property type="project" value="UniProtKB-ARBA"/>
</dbReference>
<dbReference type="CDD" id="cd03812">
    <property type="entry name" value="GT4_CapH-like"/>
    <property type="match status" value="1"/>
</dbReference>
<keyword evidence="1" id="KW-0328">Glycosyltransferase</keyword>